<dbReference type="GO" id="GO:0005783">
    <property type="term" value="C:endoplasmic reticulum"/>
    <property type="evidence" value="ECO:0007669"/>
    <property type="project" value="TreeGrafter"/>
</dbReference>
<evidence type="ECO:0000313" key="7">
    <source>
        <dbReference type="EMBL" id="KIY72271.1"/>
    </source>
</evidence>
<dbReference type="SMART" id="SM00702">
    <property type="entry name" value="P4Hc"/>
    <property type="match status" value="1"/>
</dbReference>
<name>A0A0D7BRN7_9AGAR</name>
<evidence type="ECO:0000259" key="6">
    <source>
        <dbReference type="SMART" id="SM00702"/>
    </source>
</evidence>
<dbReference type="Pfam" id="PF13640">
    <property type="entry name" value="2OG-FeII_Oxy_3"/>
    <property type="match status" value="1"/>
</dbReference>
<dbReference type="AlphaFoldDB" id="A0A0D7BRN7"/>
<accession>A0A0D7BRN7</accession>
<dbReference type="PANTHER" id="PTHR10869:SF241">
    <property type="entry name" value="FE2OG DIOXYGENASE DOMAIN-CONTAINING PROTEIN"/>
    <property type="match status" value="1"/>
</dbReference>
<evidence type="ECO:0000256" key="5">
    <source>
        <dbReference type="ARBA" id="ARBA00023004"/>
    </source>
</evidence>
<keyword evidence="2" id="KW-0479">Metal-binding</keyword>
<dbReference type="STRING" id="1314674.A0A0D7BRN7"/>
<protein>
    <recommendedName>
        <fullName evidence="6">Prolyl 4-hydroxylase alpha subunit domain-containing protein</fullName>
    </recommendedName>
</protein>
<keyword evidence="4" id="KW-0560">Oxidoreductase</keyword>
<evidence type="ECO:0000256" key="1">
    <source>
        <dbReference type="ARBA" id="ARBA00001961"/>
    </source>
</evidence>
<dbReference type="GO" id="GO:0031418">
    <property type="term" value="F:L-ascorbic acid binding"/>
    <property type="evidence" value="ECO:0007669"/>
    <property type="project" value="InterPro"/>
</dbReference>
<gene>
    <name evidence="7" type="ORF">CYLTODRAFT_388900</name>
</gene>
<sequence length="237" mass="26947">MPTATQIDFSTTELADSYTGFYAKIVDDVFTLEECRALVDLAASAEGGWQAVGESDPNTQRDSPSNFRYCQRILRFDEETANTVFERLKPFVEDDLSVIDSKSKWAGIAGKVGRKYGPTWELRGVNSRLSFLKYSAGHFFQPHCDGLVNVDNLKSFVTLHLYLTDRDISREGFDGTLNGGCTRFWTPNKKHYLDVEPKVGRVLIFQQRMLVHSGEPVSDGFKYTMRSDFMFEMTKTQ</sequence>
<dbReference type="GO" id="GO:0005506">
    <property type="term" value="F:iron ion binding"/>
    <property type="evidence" value="ECO:0007669"/>
    <property type="project" value="InterPro"/>
</dbReference>
<dbReference type="GO" id="GO:0004656">
    <property type="term" value="F:procollagen-proline 4-dioxygenase activity"/>
    <property type="evidence" value="ECO:0007669"/>
    <property type="project" value="TreeGrafter"/>
</dbReference>
<dbReference type="InterPro" id="IPR044862">
    <property type="entry name" value="Pro_4_hyd_alph_FE2OG_OXY"/>
</dbReference>
<keyword evidence="5" id="KW-0408">Iron</keyword>
<comment type="cofactor">
    <cofactor evidence="1">
        <name>L-ascorbate</name>
        <dbReference type="ChEBI" id="CHEBI:38290"/>
    </cofactor>
</comment>
<keyword evidence="3" id="KW-0223">Dioxygenase</keyword>
<evidence type="ECO:0000256" key="4">
    <source>
        <dbReference type="ARBA" id="ARBA00023002"/>
    </source>
</evidence>
<evidence type="ECO:0000256" key="3">
    <source>
        <dbReference type="ARBA" id="ARBA00022964"/>
    </source>
</evidence>
<dbReference type="OrthoDB" id="69177at2759"/>
<dbReference type="EMBL" id="KN880445">
    <property type="protein sequence ID" value="KIY72271.1"/>
    <property type="molecule type" value="Genomic_DNA"/>
</dbReference>
<dbReference type="InterPro" id="IPR006620">
    <property type="entry name" value="Pro_4_hyd_alph"/>
</dbReference>
<evidence type="ECO:0000256" key="2">
    <source>
        <dbReference type="ARBA" id="ARBA00022723"/>
    </source>
</evidence>
<reference evidence="7 8" key="1">
    <citation type="journal article" date="2015" name="Fungal Genet. Biol.">
        <title>Evolution of novel wood decay mechanisms in Agaricales revealed by the genome sequences of Fistulina hepatica and Cylindrobasidium torrendii.</title>
        <authorList>
            <person name="Floudas D."/>
            <person name="Held B.W."/>
            <person name="Riley R."/>
            <person name="Nagy L.G."/>
            <person name="Koehler G."/>
            <person name="Ransdell A.S."/>
            <person name="Younus H."/>
            <person name="Chow J."/>
            <person name="Chiniquy J."/>
            <person name="Lipzen A."/>
            <person name="Tritt A."/>
            <person name="Sun H."/>
            <person name="Haridas S."/>
            <person name="LaButti K."/>
            <person name="Ohm R.A."/>
            <person name="Kues U."/>
            <person name="Blanchette R.A."/>
            <person name="Grigoriev I.V."/>
            <person name="Minto R.E."/>
            <person name="Hibbett D.S."/>
        </authorList>
    </citation>
    <scope>NUCLEOTIDE SEQUENCE [LARGE SCALE GENOMIC DNA]</scope>
    <source>
        <strain evidence="7 8">FP15055 ss-10</strain>
    </source>
</reference>
<proteinExistence type="predicted"/>
<feature type="domain" description="Prolyl 4-hydroxylase alpha subunit" evidence="6">
    <location>
        <begin position="21"/>
        <end position="230"/>
    </location>
</feature>
<organism evidence="7 8">
    <name type="scientific">Cylindrobasidium torrendii FP15055 ss-10</name>
    <dbReference type="NCBI Taxonomy" id="1314674"/>
    <lineage>
        <taxon>Eukaryota</taxon>
        <taxon>Fungi</taxon>
        <taxon>Dikarya</taxon>
        <taxon>Basidiomycota</taxon>
        <taxon>Agaricomycotina</taxon>
        <taxon>Agaricomycetes</taxon>
        <taxon>Agaricomycetidae</taxon>
        <taxon>Agaricales</taxon>
        <taxon>Marasmiineae</taxon>
        <taxon>Physalacriaceae</taxon>
        <taxon>Cylindrobasidium</taxon>
    </lineage>
</organism>
<dbReference type="Gene3D" id="2.60.120.620">
    <property type="entry name" value="q2cbj1_9rhob like domain"/>
    <property type="match status" value="1"/>
</dbReference>
<evidence type="ECO:0000313" key="8">
    <source>
        <dbReference type="Proteomes" id="UP000054007"/>
    </source>
</evidence>
<dbReference type="Proteomes" id="UP000054007">
    <property type="component" value="Unassembled WGS sequence"/>
</dbReference>
<keyword evidence="8" id="KW-1185">Reference proteome</keyword>
<dbReference type="PANTHER" id="PTHR10869">
    <property type="entry name" value="PROLYL 4-HYDROXYLASE ALPHA SUBUNIT"/>
    <property type="match status" value="1"/>
</dbReference>
<dbReference type="InterPro" id="IPR045054">
    <property type="entry name" value="P4HA-like"/>
</dbReference>